<feature type="region of interest" description="Disordered" evidence="4">
    <location>
        <begin position="683"/>
        <end position="755"/>
    </location>
</feature>
<dbReference type="PANTHER" id="PTHR44167:SF18">
    <property type="entry name" value="PROTEIN KINASE DOMAIN-CONTAINING PROTEIN"/>
    <property type="match status" value="1"/>
</dbReference>
<evidence type="ECO:0000259" key="5">
    <source>
        <dbReference type="PROSITE" id="PS50006"/>
    </source>
</evidence>
<dbReference type="PROSITE" id="PS50006">
    <property type="entry name" value="FHA_DOMAIN"/>
    <property type="match status" value="1"/>
</dbReference>
<feature type="compositionally biased region" description="Polar residues" evidence="4">
    <location>
        <begin position="1147"/>
        <end position="1164"/>
    </location>
</feature>
<sequence length="1394" mass="153296">DNIVLFKDVSQQQYKTYIFTEFVDGITLHEYYRNCNYFSELDARHIFQQVCEAIQYLHGNNIVHRDIKSETSLGEGENGYSKPVDIWALGVMLFRMLVGSYPFGEVQDATSTAKVEAIPAENAAAIPENPTNQTETGKPETEPEEQRTERRYSVYDRDWQKMLNRNVPRSQEVRNLLVNMLKPDPSRRIKIDSVLKHDWIRMIDEEMQKFEAAARDKTVILANNSDLPEEQYSGSGREDKWGELTIAQNCVPDAPRRVDVYLGKDRAISSVHCLIIREGDTIFVANADPHNGTYVNSMKVENKRAVQLFDGDDLGIIVPPENREESSNYTLEPPAAKIRNLSISPPSSQSSSSSTSPSNRKRAIPPPNPELIWGTLHPVNANTERRDLVEPRISIGRGFGEDYWVEDDKRAYLSSTGRSGTTVNGIEVDTPEPYQLRHNDEICLVQNRSGAHHNDHNARALALSQSDQESDSTFQVSAAEDGTVVRLDKTFKTWYLVGSQNRVDFENDVIWIDLGHSWKCVSVASVSQIWGLGDNGNIYYGTSDQFVQLKSPITSGAGYDMPKFTQIAVGQDNIVLATDAHSGTVFRLKTHPASSHPPVWAALEGTGPGTAIHMMCCSLSSVEFIVGLSKEGQVFRRCNGNWIPIGGKIKFSCIDVGIDGYVMGVDRVGDLYACQLQNTMGVPRRVPSRNSQLNRSKDEDLDVPKSPQTPNIPNLPSTPRPQNVSKRPSASSRELFEMESSNRASSPGPSRLSQGDFAREYISNSGRSSPGRYTFGRTESQVSYATELGLDTAQLQRSDSLSKKLANRVTPLRIMASRENSSYRNPDGDSYFTSNPTPGLGPSYDASPSAGSPTSRKRNSTDSRGSSRLACSEALPSEDDRKHPFVKSASSLTSKESEGRWISREDVGNKQELPDPEEPLKLLQLQRPSIADENANATNDTTVAAVSAVVLTPNKESSNSLSIHRSQPQEPDNMGHLKSEWNESVDNMPKPPSQVLNNGYFGPRPGDQLGGSPPFFSTNSDYPLAQPSTPNPGAPYSVNRYPTSMSEPWQGVQRQNQAPGILTAYGSFPRNDRRDDQQPPESMSHDKVPGLASRPSDASDLSLKQQQEFLRLTRLHSNPSAAIDNSGGSPEKAGGAAHVDPDDIENSHSYNDTSISRHSSYKPDNSSGKESYSSSNNGPRGNNSSGPYGNNSNRPQVNHVNNPYDNNANGRRVSYNPYSSNNTLPNGTNNVNSTGKAELSDDMGPMNQQKTGPYGRSSIITTTVTFSGEAAGTNAGLIARRDPYSTSHTEDVHETPGRPSYSSSYLQQYVDTTLLPQPAADVRMSSSFGKQEIDGSAGDSSSLVLRQPRRQSKSQGGIQGEDLQGRWVGGATVSDSPIAQFDPEVHKFKCCLIL</sequence>
<feature type="compositionally biased region" description="Low complexity" evidence="4">
    <location>
        <begin position="342"/>
        <end position="358"/>
    </location>
</feature>
<dbReference type="Proteomes" id="UP000703661">
    <property type="component" value="Unassembled WGS sequence"/>
</dbReference>
<reference evidence="7" key="1">
    <citation type="journal article" date="2020" name="Fungal Divers.">
        <title>Resolving the Mortierellaceae phylogeny through synthesis of multi-gene phylogenetics and phylogenomics.</title>
        <authorList>
            <person name="Vandepol N."/>
            <person name="Liber J."/>
            <person name="Desiro A."/>
            <person name="Na H."/>
            <person name="Kennedy M."/>
            <person name="Barry K."/>
            <person name="Grigoriev I.V."/>
            <person name="Miller A.N."/>
            <person name="O'Donnell K."/>
            <person name="Stajich J.E."/>
            <person name="Bonito G."/>
        </authorList>
    </citation>
    <scope>NUCLEOTIDE SEQUENCE</scope>
    <source>
        <strain evidence="7">NRRL 2769</strain>
    </source>
</reference>
<comment type="catalytic activity">
    <reaction evidence="3">
        <text>L-seryl-[protein] + ATP = O-phospho-L-seryl-[protein] + ADP + H(+)</text>
        <dbReference type="Rhea" id="RHEA:17989"/>
        <dbReference type="Rhea" id="RHEA-COMP:9863"/>
        <dbReference type="Rhea" id="RHEA-COMP:11604"/>
        <dbReference type="ChEBI" id="CHEBI:15378"/>
        <dbReference type="ChEBI" id="CHEBI:29999"/>
        <dbReference type="ChEBI" id="CHEBI:30616"/>
        <dbReference type="ChEBI" id="CHEBI:83421"/>
        <dbReference type="ChEBI" id="CHEBI:456216"/>
        <dbReference type="EC" id="2.7.11.1"/>
    </reaction>
</comment>
<dbReference type="GO" id="GO:0005634">
    <property type="term" value="C:nucleus"/>
    <property type="evidence" value="ECO:0007669"/>
    <property type="project" value="TreeGrafter"/>
</dbReference>
<dbReference type="Gene3D" id="2.60.200.20">
    <property type="match status" value="1"/>
</dbReference>
<feature type="compositionally biased region" description="Basic and acidic residues" evidence="4">
    <location>
        <begin position="1280"/>
        <end position="1296"/>
    </location>
</feature>
<comment type="catalytic activity">
    <reaction evidence="2">
        <text>L-threonyl-[protein] + ATP = O-phospho-L-threonyl-[protein] + ADP + H(+)</text>
        <dbReference type="Rhea" id="RHEA:46608"/>
        <dbReference type="Rhea" id="RHEA-COMP:11060"/>
        <dbReference type="Rhea" id="RHEA-COMP:11605"/>
        <dbReference type="ChEBI" id="CHEBI:15378"/>
        <dbReference type="ChEBI" id="CHEBI:30013"/>
        <dbReference type="ChEBI" id="CHEBI:30616"/>
        <dbReference type="ChEBI" id="CHEBI:61977"/>
        <dbReference type="ChEBI" id="CHEBI:456216"/>
        <dbReference type="EC" id="2.7.11.1"/>
    </reaction>
</comment>
<name>A0A9P6MVB6_9FUNG</name>
<dbReference type="GO" id="GO:0004674">
    <property type="term" value="F:protein serine/threonine kinase activity"/>
    <property type="evidence" value="ECO:0007669"/>
    <property type="project" value="UniProtKB-EC"/>
</dbReference>
<feature type="domain" description="Protein kinase" evidence="6">
    <location>
        <begin position="1"/>
        <end position="200"/>
    </location>
</feature>
<feature type="region of interest" description="Disordered" evidence="4">
    <location>
        <begin position="1114"/>
        <end position="1254"/>
    </location>
</feature>
<dbReference type="GO" id="GO:0005524">
    <property type="term" value="F:ATP binding"/>
    <property type="evidence" value="ECO:0007669"/>
    <property type="project" value="InterPro"/>
</dbReference>
<dbReference type="Pfam" id="PF00069">
    <property type="entry name" value="Pkinase"/>
    <property type="match status" value="2"/>
</dbReference>
<protein>
    <recommendedName>
        <fullName evidence="9">Protein kinase domain-containing protein</fullName>
    </recommendedName>
</protein>
<dbReference type="SMART" id="SM00706">
    <property type="entry name" value="TECPR"/>
    <property type="match status" value="4"/>
</dbReference>
<dbReference type="InterPro" id="IPR006624">
    <property type="entry name" value="Beta-propeller_rpt_TECPR"/>
</dbReference>
<feature type="region of interest" description="Disordered" evidence="4">
    <location>
        <begin position="1328"/>
        <end position="1365"/>
    </location>
</feature>
<comment type="caution">
    <text evidence="7">The sequence shown here is derived from an EMBL/GenBank/DDBJ whole genome shotgun (WGS) entry which is preliminary data.</text>
</comment>
<dbReference type="Pfam" id="PF00498">
    <property type="entry name" value="FHA"/>
    <property type="match status" value="1"/>
</dbReference>
<evidence type="ECO:0000313" key="8">
    <source>
        <dbReference type="Proteomes" id="UP000703661"/>
    </source>
</evidence>
<feature type="region of interest" description="Disordered" evidence="4">
    <location>
        <begin position="957"/>
        <end position="1101"/>
    </location>
</feature>
<evidence type="ECO:0000256" key="4">
    <source>
        <dbReference type="SAM" id="MobiDB-lite"/>
    </source>
</evidence>
<feature type="compositionally biased region" description="Polar residues" evidence="4">
    <location>
        <begin position="706"/>
        <end position="732"/>
    </location>
</feature>
<comment type="similarity">
    <text evidence="1">Belongs to the protein kinase superfamily. CAMK Ser/Thr protein kinase family. CHEK2 subfamily.</text>
</comment>
<dbReference type="GO" id="GO:0005737">
    <property type="term" value="C:cytoplasm"/>
    <property type="evidence" value="ECO:0007669"/>
    <property type="project" value="TreeGrafter"/>
</dbReference>
<evidence type="ECO:0000256" key="3">
    <source>
        <dbReference type="ARBA" id="ARBA00048679"/>
    </source>
</evidence>
<dbReference type="InterPro" id="IPR011009">
    <property type="entry name" value="Kinase-like_dom_sf"/>
</dbReference>
<dbReference type="SUPFAM" id="SSF56112">
    <property type="entry name" value="Protein kinase-like (PK-like)"/>
    <property type="match status" value="1"/>
</dbReference>
<dbReference type="Gene3D" id="1.10.510.10">
    <property type="entry name" value="Transferase(Phosphotransferase) domain 1"/>
    <property type="match status" value="2"/>
</dbReference>
<dbReference type="InterPro" id="IPR008984">
    <property type="entry name" value="SMAD_FHA_dom_sf"/>
</dbReference>
<proteinExistence type="inferred from homology"/>
<gene>
    <name evidence="7" type="ORF">BGZ80_010451</name>
</gene>
<feature type="region of interest" description="Disordered" evidence="4">
    <location>
        <begin position="340"/>
        <end position="375"/>
    </location>
</feature>
<feature type="compositionally biased region" description="Low complexity" evidence="4">
    <location>
        <begin position="1165"/>
        <end position="1194"/>
    </location>
</feature>
<feature type="region of interest" description="Disordered" evidence="4">
    <location>
        <begin position="1280"/>
        <end position="1303"/>
    </location>
</feature>
<keyword evidence="8" id="KW-1185">Reference proteome</keyword>
<feature type="compositionally biased region" description="Polar residues" evidence="4">
    <location>
        <begin position="1195"/>
        <end position="1209"/>
    </location>
</feature>
<feature type="domain" description="FHA" evidence="5">
    <location>
        <begin position="236"/>
        <end position="300"/>
    </location>
</feature>
<dbReference type="SUPFAM" id="SSF49879">
    <property type="entry name" value="SMAD/FHA domain"/>
    <property type="match status" value="2"/>
</dbReference>
<feature type="compositionally biased region" description="Basic and acidic residues" evidence="4">
    <location>
        <begin position="1070"/>
        <end position="1088"/>
    </location>
</feature>
<organism evidence="7 8">
    <name type="scientific">Entomortierella chlamydospora</name>
    <dbReference type="NCBI Taxonomy" id="101097"/>
    <lineage>
        <taxon>Eukaryota</taxon>
        <taxon>Fungi</taxon>
        <taxon>Fungi incertae sedis</taxon>
        <taxon>Mucoromycota</taxon>
        <taxon>Mortierellomycotina</taxon>
        <taxon>Mortierellomycetes</taxon>
        <taxon>Mortierellales</taxon>
        <taxon>Mortierellaceae</taxon>
        <taxon>Entomortierella</taxon>
    </lineage>
</organism>
<accession>A0A9P6MVB6</accession>
<feature type="compositionally biased region" description="Low complexity" evidence="4">
    <location>
        <begin position="120"/>
        <end position="136"/>
    </location>
</feature>
<dbReference type="CDD" id="cd00060">
    <property type="entry name" value="FHA"/>
    <property type="match status" value="2"/>
</dbReference>
<dbReference type="InterPro" id="IPR000719">
    <property type="entry name" value="Prot_kinase_dom"/>
</dbReference>
<feature type="compositionally biased region" description="Low complexity" evidence="4">
    <location>
        <begin position="1219"/>
        <end position="1233"/>
    </location>
</feature>
<evidence type="ECO:0000256" key="2">
    <source>
        <dbReference type="ARBA" id="ARBA00047899"/>
    </source>
</evidence>
<feature type="compositionally biased region" description="Polar residues" evidence="4">
    <location>
        <begin position="739"/>
        <end position="753"/>
    </location>
</feature>
<dbReference type="EMBL" id="JAAAID010000729">
    <property type="protein sequence ID" value="KAG0014413.1"/>
    <property type="molecule type" value="Genomic_DNA"/>
</dbReference>
<feature type="compositionally biased region" description="Polar residues" evidence="4">
    <location>
        <begin position="1040"/>
        <end position="1058"/>
    </location>
</feature>
<evidence type="ECO:0000313" key="7">
    <source>
        <dbReference type="EMBL" id="KAG0014413.1"/>
    </source>
</evidence>
<dbReference type="SMART" id="SM00220">
    <property type="entry name" value="S_TKc"/>
    <property type="match status" value="1"/>
</dbReference>
<dbReference type="GO" id="GO:0044773">
    <property type="term" value="P:mitotic DNA damage checkpoint signaling"/>
    <property type="evidence" value="ECO:0007669"/>
    <property type="project" value="TreeGrafter"/>
</dbReference>
<dbReference type="PANTHER" id="PTHR44167">
    <property type="entry name" value="OVARIAN-SPECIFIC SERINE/THREONINE-PROTEIN KINASE LOK-RELATED"/>
    <property type="match status" value="1"/>
</dbReference>
<feature type="non-terminal residue" evidence="7">
    <location>
        <position position="1394"/>
    </location>
</feature>
<feature type="compositionally biased region" description="Basic and acidic residues" evidence="4">
    <location>
        <begin position="137"/>
        <end position="151"/>
    </location>
</feature>
<feature type="compositionally biased region" description="Polar residues" evidence="4">
    <location>
        <begin position="957"/>
        <end position="970"/>
    </location>
</feature>
<dbReference type="PROSITE" id="PS50011">
    <property type="entry name" value="PROTEIN_KINASE_DOM"/>
    <property type="match status" value="1"/>
</dbReference>
<evidence type="ECO:0000256" key="1">
    <source>
        <dbReference type="ARBA" id="ARBA00005575"/>
    </source>
</evidence>
<feature type="compositionally biased region" description="Basic and acidic residues" evidence="4">
    <location>
        <begin position="895"/>
        <end position="913"/>
    </location>
</feature>
<feature type="region of interest" description="Disordered" evidence="4">
    <location>
        <begin position="120"/>
        <end position="151"/>
    </location>
</feature>
<dbReference type="InterPro" id="IPR000253">
    <property type="entry name" value="FHA_dom"/>
</dbReference>
<feature type="region of interest" description="Disordered" evidence="4">
    <location>
        <begin position="816"/>
        <end position="916"/>
    </location>
</feature>
<evidence type="ECO:0008006" key="9">
    <source>
        <dbReference type="Google" id="ProtNLM"/>
    </source>
</evidence>
<evidence type="ECO:0000259" key="6">
    <source>
        <dbReference type="PROSITE" id="PS50011"/>
    </source>
</evidence>